<organism evidence="3 4">
    <name type="scientific">Paspalum notatum var. saurae</name>
    <dbReference type="NCBI Taxonomy" id="547442"/>
    <lineage>
        <taxon>Eukaryota</taxon>
        <taxon>Viridiplantae</taxon>
        <taxon>Streptophyta</taxon>
        <taxon>Embryophyta</taxon>
        <taxon>Tracheophyta</taxon>
        <taxon>Spermatophyta</taxon>
        <taxon>Magnoliopsida</taxon>
        <taxon>Liliopsida</taxon>
        <taxon>Poales</taxon>
        <taxon>Poaceae</taxon>
        <taxon>PACMAD clade</taxon>
        <taxon>Panicoideae</taxon>
        <taxon>Andropogonodae</taxon>
        <taxon>Paspaleae</taxon>
        <taxon>Paspalinae</taxon>
        <taxon>Paspalum</taxon>
    </lineage>
</organism>
<dbReference type="SUPFAM" id="SSF52833">
    <property type="entry name" value="Thioredoxin-like"/>
    <property type="match status" value="1"/>
</dbReference>
<reference evidence="3 4" key="1">
    <citation type="submission" date="2024-02" db="EMBL/GenBank/DDBJ databases">
        <title>High-quality chromosome-scale genome assembly of Pensacola bahiagrass (Paspalum notatum Flugge var. saurae).</title>
        <authorList>
            <person name="Vega J.M."/>
            <person name="Podio M."/>
            <person name="Orjuela J."/>
            <person name="Siena L.A."/>
            <person name="Pessino S.C."/>
            <person name="Combes M.C."/>
            <person name="Mariac C."/>
            <person name="Albertini E."/>
            <person name="Pupilli F."/>
            <person name="Ortiz J.P.A."/>
            <person name="Leblanc O."/>
        </authorList>
    </citation>
    <scope>NUCLEOTIDE SEQUENCE [LARGE SCALE GENOMIC DNA]</scope>
    <source>
        <strain evidence="3">R1</strain>
        <tissue evidence="3">Leaf</tissue>
    </source>
</reference>
<feature type="region of interest" description="Disordered" evidence="1">
    <location>
        <begin position="277"/>
        <end position="342"/>
    </location>
</feature>
<proteinExistence type="predicted"/>
<dbReference type="GO" id="GO:0005634">
    <property type="term" value="C:nucleus"/>
    <property type="evidence" value="ECO:0007669"/>
    <property type="project" value="TreeGrafter"/>
</dbReference>
<dbReference type="CDD" id="cd02958">
    <property type="entry name" value="UAS"/>
    <property type="match status" value="1"/>
</dbReference>
<dbReference type="Gene3D" id="3.10.20.90">
    <property type="entry name" value="Phosphatidylinositol 3-kinase Catalytic Subunit, Chain A, domain 1"/>
    <property type="match status" value="1"/>
</dbReference>
<evidence type="ECO:0000256" key="1">
    <source>
        <dbReference type="SAM" id="MobiDB-lite"/>
    </source>
</evidence>
<dbReference type="PANTHER" id="PTHR23322:SF64">
    <property type="entry name" value="OS02G0640700 PROTEIN"/>
    <property type="match status" value="1"/>
</dbReference>
<dbReference type="SMART" id="SM00594">
    <property type="entry name" value="UAS"/>
    <property type="match status" value="1"/>
</dbReference>
<dbReference type="GO" id="GO:0043130">
    <property type="term" value="F:ubiquitin binding"/>
    <property type="evidence" value="ECO:0007669"/>
    <property type="project" value="TreeGrafter"/>
</dbReference>
<dbReference type="SUPFAM" id="SSF54236">
    <property type="entry name" value="Ubiquitin-like"/>
    <property type="match status" value="1"/>
</dbReference>
<evidence type="ECO:0000259" key="2">
    <source>
        <dbReference type="PROSITE" id="PS50033"/>
    </source>
</evidence>
<accession>A0AAQ3TM61</accession>
<feature type="domain" description="UBX" evidence="2">
    <location>
        <begin position="343"/>
        <end position="427"/>
    </location>
</feature>
<dbReference type="GO" id="GO:0043161">
    <property type="term" value="P:proteasome-mediated ubiquitin-dependent protein catabolic process"/>
    <property type="evidence" value="ECO:0007669"/>
    <property type="project" value="TreeGrafter"/>
</dbReference>
<evidence type="ECO:0000313" key="3">
    <source>
        <dbReference type="EMBL" id="WVZ74454.1"/>
    </source>
</evidence>
<dbReference type="PANTHER" id="PTHR23322">
    <property type="entry name" value="FAS-ASSOCIATED PROTEIN"/>
    <property type="match status" value="1"/>
</dbReference>
<keyword evidence="4" id="KW-1185">Reference proteome</keyword>
<gene>
    <name evidence="3" type="ORF">U9M48_022633</name>
</gene>
<feature type="compositionally biased region" description="Low complexity" evidence="1">
    <location>
        <begin position="319"/>
        <end position="330"/>
    </location>
</feature>
<dbReference type="Proteomes" id="UP001341281">
    <property type="component" value="Chromosome 05"/>
</dbReference>
<evidence type="ECO:0000313" key="4">
    <source>
        <dbReference type="Proteomes" id="UP001341281"/>
    </source>
</evidence>
<dbReference type="InterPro" id="IPR006577">
    <property type="entry name" value="UAS"/>
</dbReference>
<dbReference type="InterPro" id="IPR050730">
    <property type="entry name" value="UBX_domain-protein"/>
</dbReference>
<dbReference type="InterPro" id="IPR036249">
    <property type="entry name" value="Thioredoxin-like_sf"/>
</dbReference>
<feature type="compositionally biased region" description="Acidic residues" evidence="1">
    <location>
        <begin position="62"/>
        <end position="83"/>
    </location>
</feature>
<name>A0AAQ3TM61_PASNO</name>
<dbReference type="InterPro" id="IPR001012">
    <property type="entry name" value="UBX_dom"/>
</dbReference>
<feature type="compositionally biased region" description="Low complexity" evidence="1">
    <location>
        <begin position="277"/>
        <end position="298"/>
    </location>
</feature>
<dbReference type="Gene3D" id="3.40.30.10">
    <property type="entry name" value="Glutaredoxin"/>
    <property type="match status" value="1"/>
</dbReference>
<feature type="region of interest" description="Disordered" evidence="1">
    <location>
        <begin position="42"/>
        <end position="83"/>
    </location>
</feature>
<protein>
    <recommendedName>
        <fullName evidence="2">UBX domain-containing protein</fullName>
    </recommendedName>
</protein>
<dbReference type="InterPro" id="IPR029071">
    <property type="entry name" value="Ubiquitin-like_domsf"/>
</dbReference>
<sequence>MMATRYWGEAETQATGYWGEAEVQATGWGEAETQATGWECRLENDNAGQANVGKGYSNKDEYAEDDKEDVDEEGTEEEEYDEDEDEYYYEDETDEEDAYYATIAEEETTERGTGMQVQPEKKSSVSELFRLPYELMFRGSFHGAKVHAAREDRFLVVNLQTRHGAGDFPSQLQNRDLWADELVHKVVKDSFVFFLLQKGNHSSEECSKVCSLYRIKEEQLPAVLVLDPITGQLLGKRSGAMTPDQFMECIVEYTNSKPSTLSKPNFVKKTPLSESASASAAGAVGQQPAAESSEAAAEAGEHHEPETAEDSAATAGACSEQEPVPVPEAESPAEEVDDDEPVEGEKMYMLRIRFPDGTVVAKEFGCNRRVASLFAFCRSVLHGAAVAGEKKAFRIMRFAGRGLEAIQDSGAATFHDLGLNCMAVVVVFDA</sequence>
<dbReference type="PROSITE" id="PS50033">
    <property type="entry name" value="UBX"/>
    <property type="match status" value="1"/>
</dbReference>
<dbReference type="AlphaFoldDB" id="A0AAQ3TM61"/>
<feature type="compositionally biased region" description="Acidic residues" evidence="1">
    <location>
        <begin position="331"/>
        <end position="342"/>
    </location>
</feature>
<dbReference type="EMBL" id="CP144749">
    <property type="protein sequence ID" value="WVZ74454.1"/>
    <property type="molecule type" value="Genomic_DNA"/>
</dbReference>